<gene>
    <name evidence="3" type="ORF">TSUD_326520</name>
</gene>
<dbReference type="OrthoDB" id="1382027at2759"/>
<evidence type="ECO:0000313" key="3">
    <source>
        <dbReference type="EMBL" id="GAU42074.1"/>
    </source>
</evidence>
<accession>A0A2Z6NBG1</accession>
<feature type="compositionally biased region" description="Acidic residues" evidence="1">
    <location>
        <begin position="139"/>
        <end position="152"/>
    </location>
</feature>
<evidence type="ECO:0000313" key="4">
    <source>
        <dbReference type="Proteomes" id="UP000242715"/>
    </source>
</evidence>
<feature type="domain" description="Transposase-associated" evidence="2">
    <location>
        <begin position="8"/>
        <end position="87"/>
    </location>
</feature>
<dbReference type="PANTHER" id="PTHR10775">
    <property type="entry name" value="OS08G0208400 PROTEIN"/>
    <property type="match status" value="1"/>
</dbReference>
<keyword evidence="4" id="KW-1185">Reference proteome</keyword>
<feature type="region of interest" description="Disordered" evidence="1">
    <location>
        <begin position="137"/>
        <end position="171"/>
    </location>
</feature>
<dbReference type="InterPro" id="IPR029480">
    <property type="entry name" value="Transpos_assoc"/>
</dbReference>
<feature type="compositionally biased region" description="Low complexity" evidence="1">
    <location>
        <begin position="153"/>
        <end position="164"/>
    </location>
</feature>
<evidence type="ECO:0000256" key="1">
    <source>
        <dbReference type="SAM" id="MobiDB-lite"/>
    </source>
</evidence>
<proteinExistence type="predicted"/>
<dbReference type="Proteomes" id="UP000242715">
    <property type="component" value="Unassembled WGS sequence"/>
</dbReference>
<dbReference type="PANTHER" id="PTHR10775:SF193">
    <property type="entry name" value="DUF4216 DOMAIN-CONTAINING PROTEIN"/>
    <property type="match status" value="1"/>
</dbReference>
<sequence>MDGYPQERSWVYDRHRQGGLKPTFIRGVDEFIKKAEKQRRKVKQEGGIRCPCDMCMCVSVLSASEIKVHLYNHGFQPNYWYWTDHGEKFPHIDPKNVPSSSGHINNDDPFTLMQHMVEDALGPNFDFQSMGGEFNKDEVSEEEGNDDEDGVNEENGNVGNNNEEPPNKDTQDFYDLLTSVNQPLYEGASKSKISICVKLMACKTNWNVPQKCLDFFASMLIDVCPSKDSLPTNFYQAEQMVSMLGLKSQKIDCCANGCMLYYKDTITD</sequence>
<evidence type="ECO:0000259" key="2">
    <source>
        <dbReference type="Pfam" id="PF13963"/>
    </source>
</evidence>
<dbReference type="AlphaFoldDB" id="A0A2Z6NBG1"/>
<name>A0A2Z6NBG1_TRISU</name>
<dbReference type="EMBL" id="DF973897">
    <property type="protein sequence ID" value="GAU42074.1"/>
    <property type="molecule type" value="Genomic_DNA"/>
</dbReference>
<protein>
    <recommendedName>
        <fullName evidence="2">Transposase-associated domain-containing protein</fullName>
    </recommendedName>
</protein>
<dbReference type="Pfam" id="PF13963">
    <property type="entry name" value="Transpos_assoc"/>
    <property type="match status" value="1"/>
</dbReference>
<organism evidence="3 4">
    <name type="scientific">Trifolium subterraneum</name>
    <name type="common">Subterranean clover</name>
    <dbReference type="NCBI Taxonomy" id="3900"/>
    <lineage>
        <taxon>Eukaryota</taxon>
        <taxon>Viridiplantae</taxon>
        <taxon>Streptophyta</taxon>
        <taxon>Embryophyta</taxon>
        <taxon>Tracheophyta</taxon>
        <taxon>Spermatophyta</taxon>
        <taxon>Magnoliopsida</taxon>
        <taxon>eudicotyledons</taxon>
        <taxon>Gunneridae</taxon>
        <taxon>Pentapetalae</taxon>
        <taxon>rosids</taxon>
        <taxon>fabids</taxon>
        <taxon>Fabales</taxon>
        <taxon>Fabaceae</taxon>
        <taxon>Papilionoideae</taxon>
        <taxon>50 kb inversion clade</taxon>
        <taxon>NPAAA clade</taxon>
        <taxon>Hologalegina</taxon>
        <taxon>IRL clade</taxon>
        <taxon>Trifolieae</taxon>
        <taxon>Trifolium</taxon>
    </lineage>
</organism>
<reference evidence="4" key="1">
    <citation type="journal article" date="2017" name="Front. Plant Sci.">
        <title>Climate Clever Clovers: New Paradigm to Reduce the Environmental Footprint of Ruminants by Breeding Low Methanogenic Forages Utilizing Haplotype Variation.</title>
        <authorList>
            <person name="Kaur P."/>
            <person name="Appels R."/>
            <person name="Bayer P.E."/>
            <person name="Keeble-Gagnere G."/>
            <person name="Wang J."/>
            <person name="Hirakawa H."/>
            <person name="Shirasawa K."/>
            <person name="Vercoe P."/>
            <person name="Stefanova K."/>
            <person name="Durmic Z."/>
            <person name="Nichols P."/>
            <person name="Revell C."/>
            <person name="Isobe S.N."/>
            <person name="Edwards D."/>
            <person name="Erskine W."/>
        </authorList>
    </citation>
    <scope>NUCLEOTIDE SEQUENCE [LARGE SCALE GENOMIC DNA]</scope>
    <source>
        <strain evidence="4">cv. Daliak</strain>
    </source>
</reference>